<evidence type="ECO:0000313" key="2">
    <source>
        <dbReference type="Proteomes" id="UP000756132"/>
    </source>
</evidence>
<name>A0A9Q8LF15_PASFU</name>
<accession>A0A9Q8LF15</accession>
<dbReference type="AlphaFoldDB" id="A0A9Q8LF15"/>
<dbReference type="GeneID" id="71983809"/>
<gene>
    <name evidence="1" type="ORF">CLAFUR5_03931</name>
</gene>
<sequence>MRELLQDEASLERPVANDLWGFRFDRDLASRALGNLSRTTGTSIRIRQGNLNQIYVLPKQSREDEDEIAQKVYATYDPPNVHLDVTLASDPAHHWCPIIQVLRHAWNITAV</sequence>
<keyword evidence="2" id="KW-1185">Reference proteome</keyword>
<dbReference type="RefSeq" id="XP_047760618.1">
    <property type="nucleotide sequence ID" value="XM_047903079.1"/>
</dbReference>
<protein>
    <submittedName>
        <fullName evidence="1">Uncharacterized protein</fullName>
    </submittedName>
</protein>
<evidence type="ECO:0000313" key="1">
    <source>
        <dbReference type="EMBL" id="UJO16252.1"/>
    </source>
</evidence>
<dbReference type="EMBL" id="CP090166">
    <property type="protein sequence ID" value="UJO16252.1"/>
    <property type="molecule type" value="Genomic_DNA"/>
</dbReference>
<reference evidence="1" key="1">
    <citation type="submission" date="2021-12" db="EMBL/GenBank/DDBJ databases">
        <authorList>
            <person name="Zaccaron A."/>
            <person name="Stergiopoulos I."/>
        </authorList>
    </citation>
    <scope>NUCLEOTIDE SEQUENCE</scope>
    <source>
        <strain evidence="1">Race5_Kim</strain>
    </source>
</reference>
<proteinExistence type="predicted"/>
<organism evidence="1 2">
    <name type="scientific">Passalora fulva</name>
    <name type="common">Tomato leaf mold</name>
    <name type="synonym">Cladosporium fulvum</name>
    <dbReference type="NCBI Taxonomy" id="5499"/>
    <lineage>
        <taxon>Eukaryota</taxon>
        <taxon>Fungi</taxon>
        <taxon>Dikarya</taxon>
        <taxon>Ascomycota</taxon>
        <taxon>Pezizomycotina</taxon>
        <taxon>Dothideomycetes</taxon>
        <taxon>Dothideomycetidae</taxon>
        <taxon>Mycosphaerellales</taxon>
        <taxon>Mycosphaerellaceae</taxon>
        <taxon>Fulvia</taxon>
    </lineage>
</organism>
<dbReference type="Proteomes" id="UP000756132">
    <property type="component" value="Chromosome 4"/>
</dbReference>
<reference evidence="1" key="2">
    <citation type="journal article" date="2022" name="Microb. Genom.">
        <title>A chromosome-scale genome assembly of the tomato pathogen Cladosporium fulvum reveals a compartmentalized genome architecture and the presence of a dispensable chromosome.</title>
        <authorList>
            <person name="Zaccaron A.Z."/>
            <person name="Chen L.H."/>
            <person name="Samaras A."/>
            <person name="Stergiopoulos I."/>
        </authorList>
    </citation>
    <scope>NUCLEOTIDE SEQUENCE</scope>
    <source>
        <strain evidence="1">Race5_Kim</strain>
    </source>
</reference>
<dbReference type="KEGG" id="ffu:CLAFUR5_03931"/>